<dbReference type="InterPro" id="IPR036397">
    <property type="entry name" value="RNaseH_sf"/>
</dbReference>
<dbReference type="PROSITE" id="PS50994">
    <property type="entry name" value="INTEGRASE"/>
    <property type="match status" value="1"/>
</dbReference>
<proteinExistence type="predicted"/>
<dbReference type="InterPro" id="IPR012337">
    <property type="entry name" value="RNaseH-like_sf"/>
</dbReference>
<accession>A0ABM0M7G5</accession>
<dbReference type="InterPro" id="IPR043128">
    <property type="entry name" value="Rev_trsase/Diguanyl_cyclase"/>
</dbReference>
<dbReference type="InterPro" id="IPR000477">
    <property type="entry name" value="RT_dom"/>
</dbReference>
<dbReference type="SUPFAM" id="SSF56672">
    <property type="entry name" value="DNA/RNA polymerases"/>
    <property type="match status" value="1"/>
</dbReference>
<feature type="domain" description="Integrase catalytic" evidence="3">
    <location>
        <begin position="25"/>
        <end position="185"/>
    </location>
</feature>
<reference evidence="5" key="1">
    <citation type="submission" date="2025-08" db="UniProtKB">
        <authorList>
            <consortium name="RefSeq"/>
        </authorList>
    </citation>
    <scope>IDENTIFICATION</scope>
    <source>
        <tissue evidence="5">Testes</tissue>
    </source>
</reference>
<dbReference type="Proteomes" id="UP000694865">
    <property type="component" value="Unplaced"/>
</dbReference>
<dbReference type="CDD" id="cd01647">
    <property type="entry name" value="RT_LTR"/>
    <property type="match status" value="1"/>
</dbReference>
<dbReference type="PANTHER" id="PTHR37984">
    <property type="entry name" value="PROTEIN CBG26694"/>
    <property type="match status" value="1"/>
</dbReference>
<dbReference type="GeneID" id="100372319"/>
<feature type="region of interest" description="Disordered" evidence="1">
    <location>
        <begin position="1"/>
        <end position="38"/>
    </location>
</feature>
<dbReference type="Gene3D" id="3.30.420.10">
    <property type="entry name" value="Ribonuclease H-like superfamily/Ribonuclease H"/>
    <property type="match status" value="1"/>
</dbReference>
<dbReference type="Gene3D" id="3.10.10.10">
    <property type="entry name" value="HIV Type 1 Reverse Transcriptase, subunit A, domain 1"/>
    <property type="match status" value="1"/>
</dbReference>
<feature type="compositionally biased region" description="Polar residues" evidence="1">
    <location>
        <begin position="1"/>
        <end position="11"/>
    </location>
</feature>
<dbReference type="Pfam" id="PF00078">
    <property type="entry name" value="RVT_1"/>
    <property type="match status" value="1"/>
</dbReference>
<dbReference type="InterPro" id="IPR043502">
    <property type="entry name" value="DNA/RNA_pol_sf"/>
</dbReference>
<feature type="domain" description="Reverse transcriptase" evidence="2">
    <location>
        <begin position="353"/>
        <end position="531"/>
    </location>
</feature>
<dbReference type="InterPro" id="IPR050951">
    <property type="entry name" value="Retrovirus_Pol_polyprotein"/>
</dbReference>
<dbReference type="RefSeq" id="XP_006815956.1">
    <property type="nucleotide sequence ID" value="XM_006815893.1"/>
</dbReference>
<organism evidence="4 5">
    <name type="scientific">Saccoglossus kowalevskii</name>
    <name type="common">Acorn worm</name>
    <dbReference type="NCBI Taxonomy" id="10224"/>
    <lineage>
        <taxon>Eukaryota</taxon>
        <taxon>Metazoa</taxon>
        <taxon>Hemichordata</taxon>
        <taxon>Enteropneusta</taxon>
        <taxon>Harrimaniidae</taxon>
        <taxon>Saccoglossus</taxon>
    </lineage>
</organism>
<name>A0ABM0M7G5_SACKO</name>
<dbReference type="PROSITE" id="PS50878">
    <property type="entry name" value="RT_POL"/>
    <property type="match status" value="1"/>
</dbReference>
<dbReference type="InterPro" id="IPR001584">
    <property type="entry name" value="Integrase_cat-core"/>
</dbReference>
<gene>
    <name evidence="5" type="primary">LOC100372319</name>
</gene>
<protein>
    <submittedName>
        <fullName evidence="5">Uncharacterized protein LOC100372319</fullName>
    </submittedName>
</protein>
<evidence type="ECO:0000259" key="2">
    <source>
        <dbReference type="PROSITE" id="PS50878"/>
    </source>
</evidence>
<evidence type="ECO:0000313" key="5">
    <source>
        <dbReference type="RefSeq" id="XP_006815956.1"/>
    </source>
</evidence>
<sequence>MQDGANDQSSGLEILEVTQGVETRTQSRTKKHTQKQDLVGPIQPITTSGCQYIPTVVDYATSYPEATPLKMFSTEVVAEALVTIYSRVGKPEKALTDTGRKFVGDVMQEISRLLSIKRLITTPYHPQTNGLCERFNGVLKSMLKRMCRERPKDWVRYIAPLLFAYSEAPQASLGFSPFELLYRRTVRGPMTIMRELWTKKITNTEVKSTYEYVIDLRNRLEETCKMAQTELSKSSDRRDGTVVASYTHDMLRMEWQGPYRVRERIERNDYRIEKDGIGKLYHVNLLKSTSDSQIKEVQGILREYTATLADIPGKSNIGCHDIQLTSNDPIRSKPYSTPFATRNAVIKEVRDMIELGIIKRSYSPYCSPIVLIKKPDGSLRFCTDFRKLNKITIFDAETMSNPEELFAQLADGNYLTKLDLTKEFWQIPLAPEAKVKTAFFTPLGFFQYRYLPFGLVNSPSTFNRTMRTVLMGTEGEVVSLVDDILIYSKTWQSHLKRFKDVLNRLQKAGLTAKPSKCYIGFTQLEFLGHVVREAN</sequence>
<keyword evidence="4" id="KW-1185">Reference proteome</keyword>
<dbReference type="SUPFAM" id="SSF53098">
    <property type="entry name" value="Ribonuclease H-like"/>
    <property type="match status" value="1"/>
</dbReference>
<dbReference type="PANTHER" id="PTHR37984:SF15">
    <property type="entry name" value="INTEGRASE CATALYTIC DOMAIN-CONTAINING PROTEIN"/>
    <property type="match status" value="1"/>
</dbReference>
<evidence type="ECO:0000259" key="3">
    <source>
        <dbReference type="PROSITE" id="PS50994"/>
    </source>
</evidence>
<dbReference type="Gene3D" id="3.30.70.270">
    <property type="match status" value="1"/>
</dbReference>
<evidence type="ECO:0000256" key="1">
    <source>
        <dbReference type="SAM" id="MobiDB-lite"/>
    </source>
</evidence>
<evidence type="ECO:0000313" key="4">
    <source>
        <dbReference type="Proteomes" id="UP000694865"/>
    </source>
</evidence>